<dbReference type="Pfam" id="PF24517">
    <property type="entry name" value="CBM96"/>
    <property type="match status" value="1"/>
</dbReference>
<evidence type="ECO:0000256" key="4">
    <source>
        <dbReference type="SAM" id="SignalP"/>
    </source>
</evidence>
<evidence type="ECO:0000313" key="7">
    <source>
        <dbReference type="Proteomes" id="UP001203338"/>
    </source>
</evidence>
<protein>
    <submittedName>
        <fullName evidence="6">DNRLRE domain-containing protein</fullName>
    </submittedName>
</protein>
<organism evidence="6 7">
    <name type="scientific">Parendozoicomonas callyspongiae</name>
    <dbReference type="NCBI Taxonomy" id="2942213"/>
    <lineage>
        <taxon>Bacteria</taxon>
        <taxon>Pseudomonadati</taxon>
        <taxon>Pseudomonadota</taxon>
        <taxon>Gammaproteobacteria</taxon>
        <taxon>Oceanospirillales</taxon>
        <taxon>Endozoicomonadaceae</taxon>
        <taxon>Parendozoicomonas</taxon>
    </lineage>
</organism>
<feature type="domain" description="Carbohydrate-binding module family 96" evidence="5">
    <location>
        <begin position="21"/>
        <end position="173"/>
    </location>
</feature>
<dbReference type="NCBIfam" id="NF033679">
    <property type="entry name" value="DNRLRE_dom"/>
    <property type="match status" value="1"/>
</dbReference>
<comment type="caution">
    <text evidence="6">The sequence shown here is derived from an EMBL/GenBank/DDBJ whole genome shotgun (WGS) entry which is preliminary data.</text>
</comment>
<evidence type="ECO:0000256" key="1">
    <source>
        <dbReference type="ARBA" id="ARBA00004613"/>
    </source>
</evidence>
<evidence type="ECO:0000256" key="2">
    <source>
        <dbReference type="ARBA" id="ARBA00022525"/>
    </source>
</evidence>
<dbReference type="RefSeq" id="WP_249698221.1">
    <property type="nucleotide sequence ID" value="NZ_JAMFLX010000004.1"/>
</dbReference>
<feature type="chain" id="PRO_5045366345" evidence="4">
    <location>
        <begin position="23"/>
        <end position="175"/>
    </location>
</feature>
<sequence>MFKICKTALTLAAFLTGTAAYSSLPVEQDAYVRGGFYKTINYPHKENLVVKNSSDESYSRSSLLKFRPRDITNINKGILHLHLARTGATKLLIEEINNSWEDTHIDWETQPETEDTETTFFRIDTPQVNKWVRIDISNLLADKKFSGSLRIRNDNKTLVLISAQESGKGAYLELK</sequence>
<keyword evidence="2" id="KW-0964">Secreted</keyword>
<proteinExistence type="predicted"/>
<feature type="signal peptide" evidence="4">
    <location>
        <begin position="1"/>
        <end position="22"/>
    </location>
</feature>
<dbReference type="Proteomes" id="UP001203338">
    <property type="component" value="Unassembled WGS sequence"/>
</dbReference>
<accession>A0ABT0PEQ3</accession>
<evidence type="ECO:0000259" key="5">
    <source>
        <dbReference type="Pfam" id="PF24517"/>
    </source>
</evidence>
<dbReference type="EMBL" id="JAMFLX010000004">
    <property type="protein sequence ID" value="MCL6269257.1"/>
    <property type="molecule type" value="Genomic_DNA"/>
</dbReference>
<reference evidence="6 7" key="1">
    <citation type="submission" date="2022-05" db="EMBL/GenBank/DDBJ databases">
        <authorList>
            <person name="Park J.-S."/>
        </authorList>
    </citation>
    <scope>NUCLEOTIDE SEQUENCE [LARGE SCALE GENOMIC DNA]</scope>
    <source>
        <strain evidence="6 7">2012CJ34-2</strain>
    </source>
</reference>
<comment type="subcellular location">
    <subcellularLocation>
        <location evidence="1">Secreted</location>
    </subcellularLocation>
</comment>
<dbReference type="InterPro" id="IPR055372">
    <property type="entry name" value="CBM96"/>
</dbReference>
<evidence type="ECO:0000256" key="3">
    <source>
        <dbReference type="ARBA" id="ARBA00022729"/>
    </source>
</evidence>
<keyword evidence="7" id="KW-1185">Reference proteome</keyword>
<name>A0ABT0PEQ3_9GAMM</name>
<evidence type="ECO:0000313" key="6">
    <source>
        <dbReference type="EMBL" id="MCL6269257.1"/>
    </source>
</evidence>
<keyword evidence="3 4" id="KW-0732">Signal</keyword>
<gene>
    <name evidence="6" type="ORF">M3P05_04765</name>
</gene>